<comment type="caution">
    <text evidence="1">The sequence shown here is derived from an EMBL/GenBank/DDBJ whole genome shotgun (WGS) entry which is preliminary data.</text>
</comment>
<reference evidence="1 2" key="1">
    <citation type="submission" date="2023-03" db="EMBL/GenBank/DDBJ databases">
        <title>Draft genome sequence of Streptomyces sp. RB6PN23 isolated from peat swamp forest in Thailand.</title>
        <authorList>
            <person name="Klaysubun C."/>
            <person name="Duangmal K."/>
        </authorList>
    </citation>
    <scope>NUCLEOTIDE SEQUENCE [LARGE SCALE GENOMIC DNA]</scope>
    <source>
        <strain evidence="1 2">RB6PN23</strain>
    </source>
</reference>
<accession>A0ABT5ZXH7</accession>
<organism evidence="1 2">
    <name type="scientific">Streptomyces silvisoli</name>
    <dbReference type="NCBI Taxonomy" id="3034235"/>
    <lineage>
        <taxon>Bacteria</taxon>
        <taxon>Bacillati</taxon>
        <taxon>Actinomycetota</taxon>
        <taxon>Actinomycetes</taxon>
        <taxon>Kitasatosporales</taxon>
        <taxon>Streptomycetaceae</taxon>
        <taxon>Streptomyces</taxon>
    </lineage>
</organism>
<protein>
    <submittedName>
        <fullName evidence="1">Uncharacterized protein</fullName>
    </submittedName>
</protein>
<evidence type="ECO:0000313" key="1">
    <source>
        <dbReference type="EMBL" id="MDF3294351.1"/>
    </source>
</evidence>
<dbReference type="EMBL" id="JARJBC010000045">
    <property type="protein sequence ID" value="MDF3294351.1"/>
    <property type="molecule type" value="Genomic_DNA"/>
</dbReference>
<proteinExistence type="predicted"/>
<keyword evidence="2" id="KW-1185">Reference proteome</keyword>
<evidence type="ECO:0000313" key="2">
    <source>
        <dbReference type="Proteomes" id="UP001216579"/>
    </source>
</evidence>
<gene>
    <name evidence="1" type="ORF">P3G67_35180</name>
</gene>
<dbReference type="RefSeq" id="WP_276097148.1">
    <property type="nucleotide sequence ID" value="NZ_JARJBC010000045.1"/>
</dbReference>
<sequence length="97" mass="10735">MRRSYCEHPACEKVTFAEQVEGLTRRYQRGTPALQKVVDAVAVALAGPAGARLLSVLHHILGKRAELCACRECHPRSSRAFSVLRQDEHSCCFVSPT</sequence>
<name>A0ABT5ZXH7_9ACTN</name>
<dbReference type="Proteomes" id="UP001216579">
    <property type="component" value="Unassembled WGS sequence"/>
</dbReference>